<evidence type="ECO:0000313" key="1">
    <source>
        <dbReference type="EMBL" id="GGG31480.1"/>
    </source>
</evidence>
<dbReference type="RefSeq" id="WP_011710985.1">
    <property type="nucleotide sequence ID" value="NZ_BMIX01000002.1"/>
</dbReference>
<keyword evidence="2" id="KW-1185">Reference proteome</keyword>
<gene>
    <name evidence="1" type="ORF">GCM10011532_13710</name>
</gene>
<dbReference type="EMBL" id="BMIX01000002">
    <property type="protein sequence ID" value="GGG31480.1"/>
    <property type="molecule type" value="Genomic_DNA"/>
</dbReference>
<name>A0ABQ1WIX6_9FLAO</name>
<accession>A0ABQ1WIX6</accession>
<organism evidence="1 2">
    <name type="scientific">Christiangramia forsetii</name>
    <dbReference type="NCBI Taxonomy" id="411153"/>
    <lineage>
        <taxon>Bacteria</taxon>
        <taxon>Pseudomonadati</taxon>
        <taxon>Bacteroidota</taxon>
        <taxon>Flavobacteriia</taxon>
        <taxon>Flavobacteriales</taxon>
        <taxon>Flavobacteriaceae</taxon>
        <taxon>Christiangramia</taxon>
    </lineage>
</organism>
<evidence type="ECO:0000313" key="2">
    <source>
        <dbReference type="Proteomes" id="UP000605733"/>
    </source>
</evidence>
<protein>
    <submittedName>
        <fullName evidence="1">Uncharacterized protein</fullName>
    </submittedName>
</protein>
<comment type="caution">
    <text evidence="1">The sequence shown here is derived from an EMBL/GenBank/DDBJ whole genome shotgun (WGS) entry which is preliminary data.</text>
</comment>
<proteinExistence type="predicted"/>
<dbReference type="Proteomes" id="UP000605733">
    <property type="component" value="Unassembled WGS sequence"/>
</dbReference>
<sequence length="151" mass="17855">MKNIFYFILGCFVLTSCSKENLYDFKDLTTERDYIYNVRAYAADSTKVIDYKVTVFQTNGYNQQINYPYGTASGRNKNYHTSEYSVKGYKENGVLITPRENIKRIWVICYEVGSTNVYDELLFQYITEDITPVFVGYNFETDQRIVEYREE</sequence>
<dbReference type="PROSITE" id="PS51257">
    <property type="entry name" value="PROKAR_LIPOPROTEIN"/>
    <property type="match status" value="1"/>
</dbReference>
<reference evidence="2" key="1">
    <citation type="journal article" date="2019" name="Int. J. Syst. Evol. Microbiol.">
        <title>The Global Catalogue of Microorganisms (GCM) 10K type strain sequencing project: providing services to taxonomists for standard genome sequencing and annotation.</title>
        <authorList>
            <consortium name="The Broad Institute Genomics Platform"/>
            <consortium name="The Broad Institute Genome Sequencing Center for Infectious Disease"/>
            <person name="Wu L."/>
            <person name="Ma J."/>
        </authorList>
    </citation>
    <scope>NUCLEOTIDE SEQUENCE [LARGE SCALE GENOMIC DNA]</scope>
    <source>
        <strain evidence="2">CGMCC 1.15422</strain>
    </source>
</reference>